<feature type="domain" description="EF-hand" evidence="1">
    <location>
        <begin position="301"/>
        <end position="336"/>
    </location>
</feature>
<dbReference type="Pfam" id="PF13405">
    <property type="entry name" value="EF-hand_6"/>
    <property type="match status" value="1"/>
</dbReference>
<keyword evidence="3" id="KW-1185">Reference proteome</keyword>
<dbReference type="OrthoDB" id="426049at2759"/>
<proteinExistence type="predicted"/>
<accession>A0A812QRC1</accession>
<name>A0A812QRC1_9DINO</name>
<dbReference type="InterPro" id="IPR011992">
    <property type="entry name" value="EF-hand-dom_pair"/>
</dbReference>
<dbReference type="InterPro" id="IPR002048">
    <property type="entry name" value="EF_hand_dom"/>
</dbReference>
<reference evidence="2" key="1">
    <citation type="submission" date="2021-02" db="EMBL/GenBank/DDBJ databases">
        <authorList>
            <person name="Dougan E. K."/>
            <person name="Rhodes N."/>
            <person name="Thang M."/>
            <person name="Chan C."/>
        </authorList>
    </citation>
    <scope>NUCLEOTIDE SEQUENCE</scope>
</reference>
<protein>
    <recommendedName>
        <fullName evidence="1">EF-hand domain-containing protein</fullName>
    </recommendedName>
</protein>
<dbReference type="Gene3D" id="1.10.238.10">
    <property type="entry name" value="EF-hand"/>
    <property type="match status" value="1"/>
</dbReference>
<dbReference type="SUPFAM" id="SSF47473">
    <property type="entry name" value="EF-hand"/>
    <property type="match status" value="1"/>
</dbReference>
<comment type="caution">
    <text evidence="2">The sequence shown here is derived from an EMBL/GenBank/DDBJ whole genome shotgun (WGS) entry which is preliminary data.</text>
</comment>
<dbReference type="GO" id="GO:0005509">
    <property type="term" value="F:calcium ion binding"/>
    <property type="evidence" value="ECO:0007669"/>
    <property type="project" value="InterPro"/>
</dbReference>
<evidence type="ECO:0000313" key="3">
    <source>
        <dbReference type="Proteomes" id="UP000601435"/>
    </source>
</evidence>
<evidence type="ECO:0000259" key="1">
    <source>
        <dbReference type="PROSITE" id="PS50222"/>
    </source>
</evidence>
<dbReference type="CDD" id="cd00051">
    <property type="entry name" value="EFh"/>
    <property type="match status" value="1"/>
</dbReference>
<dbReference type="Proteomes" id="UP000601435">
    <property type="component" value="Unassembled WGS sequence"/>
</dbReference>
<sequence>MRGVGQGQCIEILLIPEVASLANKVLAKAEGVDSSQRISRIRMANWEQQILVDIIGWLIVNGLVKDLKKSRLLCQQNARNLWRQYATAHLESAPSDVHRWLKDSKTKTCLDCLRNRIDFTVSNAVPGSPPQPLKDKLVQEFDAIRRDGHVWSESVVHEVQATFQGILASLSPEMENESMEGGLELDGEQVPDKEYSPLLLQGFSIAEKMKWLLRALTKDLAASGLPFFPLTDFAVNKGLLGGHAEPLKGLPEFIWLSDNYYRRSWRLSSVRRIKNVICFLEWVPDAASLATLAVTSKMTERQRERLEEVYRLYDQDGDGKIKGHELRAFFQALDLDEEGEEIQKRHHGSLSLKEIQEELTRETFYRMQKGRYFVVLSLEEAEHLRGSMHLLGSDWPKTCGIALRCLGNLESKLDSSLLDELGPVTERAGLA</sequence>
<gene>
    <name evidence="2" type="ORF">SNEC2469_LOCUS10929</name>
</gene>
<dbReference type="AlphaFoldDB" id="A0A812QRC1"/>
<evidence type="ECO:0000313" key="2">
    <source>
        <dbReference type="EMBL" id="CAE7399752.1"/>
    </source>
</evidence>
<dbReference type="PROSITE" id="PS50222">
    <property type="entry name" value="EF_HAND_2"/>
    <property type="match status" value="1"/>
</dbReference>
<dbReference type="EMBL" id="CAJNJA010017364">
    <property type="protein sequence ID" value="CAE7399752.1"/>
    <property type="molecule type" value="Genomic_DNA"/>
</dbReference>
<organism evidence="2 3">
    <name type="scientific">Symbiodinium necroappetens</name>
    <dbReference type="NCBI Taxonomy" id="1628268"/>
    <lineage>
        <taxon>Eukaryota</taxon>
        <taxon>Sar</taxon>
        <taxon>Alveolata</taxon>
        <taxon>Dinophyceae</taxon>
        <taxon>Suessiales</taxon>
        <taxon>Symbiodiniaceae</taxon>
        <taxon>Symbiodinium</taxon>
    </lineage>
</organism>